<evidence type="ECO:0000256" key="5">
    <source>
        <dbReference type="ARBA" id="ARBA00022833"/>
    </source>
</evidence>
<reference evidence="16 17" key="1">
    <citation type="submission" date="2020-04" db="EMBL/GenBank/DDBJ databases">
        <authorList>
            <person name="Wallbank WR R."/>
            <person name="Pardo Diaz C."/>
            <person name="Kozak K."/>
            <person name="Martin S."/>
            <person name="Jiggins C."/>
            <person name="Moest M."/>
            <person name="Warren A I."/>
            <person name="Byers J.R.P. K."/>
            <person name="Montejo-Kovacevich G."/>
            <person name="Yen C E."/>
        </authorList>
    </citation>
    <scope>NUCLEOTIDE SEQUENCE [LARGE SCALE GENOMIC DNA]</scope>
</reference>
<evidence type="ECO:0000313" key="15">
    <source>
        <dbReference type="EMBL" id="CAB3238506.1"/>
    </source>
</evidence>
<dbReference type="InterPro" id="IPR006612">
    <property type="entry name" value="THAP_Znf"/>
</dbReference>
<keyword evidence="9" id="KW-0804">Transcription</keyword>
<evidence type="ECO:0000256" key="1">
    <source>
        <dbReference type="ARBA" id="ARBA00004642"/>
    </source>
</evidence>
<evidence type="ECO:0000313" key="14">
    <source>
        <dbReference type="EMBL" id="CAB3237172.1"/>
    </source>
</evidence>
<dbReference type="GO" id="GO:0008270">
    <property type="term" value="F:zinc ion binding"/>
    <property type="evidence" value="ECO:0007669"/>
    <property type="project" value="UniProtKB-KW"/>
</dbReference>
<dbReference type="Gene3D" id="6.20.210.20">
    <property type="entry name" value="THAP domain"/>
    <property type="match status" value="1"/>
</dbReference>
<evidence type="ECO:0000313" key="17">
    <source>
        <dbReference type="Proteomes" id="UP000494256"/>
    </source>
</evidence>
<feature type="domain" description="THAP-type" evidence="13">
    <location>
        <begin position="1"/>
        <end position="89"/>
    </location>
</feature>
<evidence type="ECO:0000256" key="2">
    <source>
        <dbReference type="ARBA" id="ARBA00006177"/>
    </source>
</evidence>
<dbReference type="InterPro" id="IPR038441">
    <property type="entry name" value="THAP_Znf_sf"/>
</dbReference>
<evidence type="ECO:0000256" key="4">
    <source>
        <dbReference type="ARBA" id="ARBA00022771"/>
    </source>
</evidence>
<evidence type="ECO:0000256" key="7">
    <source>
        <dbReference type="ARBA" id="ARBA00023054"/>
    </source>
</evidence>
<evidence type="ECO:0000313" key="16">
    <source>
        <dbReference type="Proteomes" id="UP000494106"/>
    </source>
</evidence>
<dbReference type="SMART" id="SM00692">
    <property type="entry name" value="DM3"/>
    <property type="match status" value="1"/>
</dbReference>
<dbReference type="OrthoDB" id="7312725at2759"/>
<evidence type="ECO:0000256" key="3">
    <source>
        <dbReference type="ARBA" id="ARBA00022723"/>
    </source>
</evidence>
<organism evidence="14 17">
    <name type="scientific">Arctia plantaginis</name>
    <name type="common">Wood tiger moth</name>
    <name type="synonym">Phalaena plantaginis</name>
    <dbReference type="NCBI Taxonomy" id="874455"/>
    <lineage>
        <taxon>Eukaryota</taxon>
        <taxon>Metazoa</taxon>
        <taxon>Ecdysozoa</taxon>
        <taxon>Arthropoda</taxon>
        <taxon>Hexapoda</taxon>
        <taxon>Insecta</taxon>
        <taxon>Pterygota</taxon>
        <taxon>Neoptera</taxon>
        <taxon>Endopterygota</taxon>
        <taxon>Lepidoptera</taxon>
        <taxon>Glossata</taxon>
        <taxon>Ditrysia</taxon>
        <taxon>Noctuoidea</taxon>
        <taxon>Erebidae</taxon>
        <taxon>Arctiinae</taxon>
        <taxon>Arctia</taxon>
    </lineage>
</organism>
<evidence type="ECO:0000256" key="10">
    <source>
        <dbReference type="ARBA" id="ARBA00023242"/>
    </source>
</evidence>
<name>A0A8S0ZXT1_ARCPL</name>
<dbReference type="Pfam" id="PF05485">
    <property type="entry name" value="THAP"/>
    <property type="match status" value="1"/>
</dbReference>
<keyword evidence="7" id="KW-0175">Coiled coil</keyword>
<proteinExistence type="inferred from homology"/>
<comment type="subcellular location">
    <subcellularLocation>
        <location evidence="1">Nucleus</location>
        <location evidence="1">Nucleoplasm</location>
    </subcellularLocation>
</comment>
<evidence type="ECO:0000256" key="9">
    <source>
        <dbReference type="ARBA" id="ARBA00023163"/>
    </source>
</evidence>
<sequence length="179" mass="20615">MGKCVVKECNSRSQNHNKSSGITFHTIPQDVARREKWIEIIRLLRKETDWLPTKSTIICSKHFREQDKLVPKSNCGRTYLSNKAIPMLFDDSHPEEPVELLVEEHNTDVDIVDTDEEINEIIETQREHKMRKIIHRQVLSAPPSNIISQSNPVLHIPGNQDANTSDHKNDIVRTTFDSS</sequence>
<keyword evidence="11" id="KW-0131">Cell cycle</keyword>
<dbReference type="SUPFAM" id="SSF57716">
    <property type="entry name" value="Glucocorticoid receptor-like (DNA-binding domain)"/>
    <property type="match status" value="1"/>
</dbReference>
<keyword evidence="5" id="KW-0862">Zinc</keyword>
<dbReference type="AlphaFoldDB" id="A0A8S0ZXT1"/>
<dbReference type="EMBL" id="CADEBD010000303">
    <property type="protein sequence ID" value="CAB3237172.1"/>
    <property type="molecule type" value="Genomic_DNA"/>
</dbReference>
<accession>A0A8S0ZXT1</accession>
<comment type="similarity">
    <text evidence="2">Belongs to the THAP1 family.</text>
</comment>
<keyword evidence="6" id="KW-0805">Transcription regulation</keyword>
<keyword evidence="3" id="KW-0479">Metal-binding</keyword>
<keyword evidence="4 12" id="KW-0863">Zinc-finger</keyword>
<dbReference type="SMART" id="SM00980">
    <property type="entry name" value="THAP"/>
    <property type="match status" value="1"/>
</dbReference>
<keyword evidence="8 12" id="KW-0238">DNA-binding</keyword>
<dbReference type="Proteomes" id="UP000494256">
    <property type="component" value="Unassembled WGS sequence"/>
</dbReference>
<dbReference type="GO" id="GO:0005654">
    <property type="term" value="C:nucleoplasm"/>
    <property type="evidence" value="ECO:0007669"/>
    <property type="project" value="UniProtKB-SubCell"/>
</dbReference>
<dbReference type="PANTHER" id="PTHR46600:SF1">
    <property type="entry name" value="THAP DOMAIN-CONTAINING PROTEIN 1"/>
    <property type="match status" value="1"/>
</dbReference>
<keyword evidence="10" id="KW-0539">Nucleus</keyword>
<evidence type="ECO:0000256" key="12">
    <source>
        <dbReference type="PROSITE-ProRule" id="PRU00309"/>
    </source>
</evidence>
<gene>
    <name evidence="15" type="ORF">APLA_LOCUS7411</name>
    <name evidence="14" type="ORF">APLA_LOCUS7693</name>
</gene>
<dbReference type="PROSITE" id="PS50950">
    <property type="entry name" value="ZF_THAP"/>
    <property type="match status" value="1"/>
</dbReference>
<evidence type="ECO:0000259" key="13">
    <source>
        <dbReference type="PROSITE" id="PS50950"/>
    </source>
</evidence>
<protein>
    <recommendedName>
        <fullName evidence="13">THAP-type domain-containing protein</fullName>
    </recommendedName>
</protein>
<evidence type="ECO:0000256" key="6">
    <source>
        <dbReference type="ARBA" id="ARBA00023015"/>
    </source>
</evidence>
<evidence type="ECO:0000256" key="8">
    <source>
        <dbReference type="ARBA" id="ARBA00023125"/>
    </source>
</evidence>
<dbReference type="InterPro" id="IPR026516">
    <property type="entry name" value="THAP1/10"/>
</dbReference>
<evidence type="ECO:0000256" key="11">
    <source>
        <dbReference type="ARBA" id="ARBA00023306"/>
    </source>
</evidence>
<comment type="caution">
    <text evidence="14">The sequence shown here is derived from an EMBL/GenBank/DDBJ whole genome shotgun (WGS) entry which is preliminary data.</text>
</comment>
<dbReference type="EMBL" id="CADEBC010000498">
    <property type="protein sequence ID" value="CAB3238506.1"/>
    <property type="molecule type" value="Genomic_DNA"/>
</dbReference>
<keyword evidence="16" id="KW-1185">Reference proteome</keyword>
<dbReference type="GO" id="GO:0043565">
    <property type="term" value="F:sequence-specific DNA binding"/>
    <property type="evidence" value="ECO:0007669"/>
    <property type="project" value="InterPro"/>
</dbReference>
<dbReference type="Proteomes" id="UP000494106">
    <property type="component" value="Unassembled WGS sequence"/>
</dbReference>
<dbReference type="PANTHER" id="PTHR46600">
    <property type="entry name" value="THAP DOMAIN-CONTAINING"/>
    <property type="match status" value="1"/>
</dbReference>